<dbReference type="SUPFAM" id="SSF63825">
    <property type="entry name" value="YWTD domain"/>
    <property type="match status" value="1"/>
</dbReference>
<keyword evidence="3" id="KW-1185">Reference proteome</keyword>
<dbReference type="InterPro" id="IPR011042">
    <property type="entry name" value="6-blade_b-propeller_TolB-like"/>
</dbReference>
<dbReference type="Proteomes" id="UP000199165">
    <property type="component" value="Unassembled WGS sequence"/>
</dbReference>
<gene>
    <name evidence="2" type="ORF">SAMN04487904_109104</name>
</gene>
<dbReference type="Gene3D" id="2.120.10.30">
    <property type="entry name" value="TolB, C-terminal domain"/>
    <property type="match status" value="3"/>
</dbReference>
<dbReference type="PANTHER" id="PTHR40274:SF4">
    <property type="entry name" value="BLL1406 PROTEIN"/>
    <property type="match status" value="1"/>
</dbReference>
<dbReference type="InterPro" id="IPR051344">
    <property type="entry name" value="Vgb"/>
</dbReference>
<evidence type="ECO:0000313" key="3">
    <source>
        <dbReference type="Proteomes" id="UP000199165"/>
    </source>
</evidence>
<sequence>MPTNGTDLEAPEPGTGRSRPVRLNEPSGLRGANGIAFGPDGLLYVAQFLTGRISAVDIDSGEVELVVPPDGPLRTPDDIAFGADGTMYIADVAPGRVWQRSPNGEFALVTDAVVVPNGITCLGDRLFVNEMRSGGRLFELFPDGGSPVLLTEGLAYGNAMRFGPDGRLYYPHMMTDEVLRIPPEGGEPELVVRGVPIPVAVRFDRAGELFVLSCDAAGTITHVDPETGGTSSTVTGVPGLDNAAFDAANRMFVSSFVRGSITELGERGRTRTVLPPGLNGPFGVTVDPAGRTYAADHFGLSSVSGSDGIDQVDVVGGTLPGLPRNVVATGDVLQLVDISGGLHAYDPVRGVSRGRAAGLGELAGIAADSSGRVVLAAPERGQVLAVDETDSVTVLAEGLEHPVGVTLDHHGRCYVSDDRLGRVLRLDEEPVVVLDGLGTPQGIAVSGDELFVVEVEHRRLRRFDPATGTSTVAFRELAVETLPGASGTGSNGEPDGSGRPSSFVDLAVAGDGSLLLAANGEGSVQLLKIDAEGTGEW</sequence>
<dbReference type="EMBL" id="FPAT01000009">
    <property type="protein sequence ID" value="SFT82026.1"/>
    <property type="molecule type" value="Genomic_DNA"/>
</dbReference>
<dbReference type="SUPFAM" id="SSF63829">
    <property type="entry name" value="Calcium-dependent phosphotriesterase"/>
    <property type="match status" value="2"/>
</dbReference>
<feature type="region of interest" description="Disordered" evidence="1">
    <location>
        <begin position="1"/>
        <end position="25"/>
    </location>
</feature>
<protein>
    <submittedName>
        <fullName evidence="2">Sugar lactone lactonase YvrE</fullName>
    </submittedName>
</protein>
<accession>A0A1I7B4D0</accession>
<evidence type="ECO:0000313" key="2">
    <source>
        <dbReference type="EMBL" id="SFT82026.1"/>
    </source>
</evidence>
<dbReference type="STRING" id="995060.SAMN04487904_109104"/>
<organism evidence="2 3">
    <name type="scientific">Actinopolyspora righensis</name>
    <dbReference type="NCBI Taxonomy" id="995060"/>
    <lineage>
        <taxon>Bacteria</taxon>
        <taxon>Bacillati</taxon>
        <taxon>Actinomycetota</taxon>
        <taxon>Actinomycetes</taxon>
        <taxon>Actinopolysporales</taxon>
        <taxon>Actinopolysporaceae</taxon>
        <taxon>Actinopolyspora</taxon>
        <taxon>Actinopolyspora alba group</taxon>
    </lineage>
</organism>
<name>A0A1I7B4D0_9ACTN</name>
<feature type="region of interest" description="Disordered" evidence="1">
    <location>
        <begin position="483"/>
        <end position="503"/>
    </location>
</feature>
<proteinExistence type="predicted"/>
<evidence type="ECO:0000256" key="1">
    <source>
        <dbReference type="SAM" id="MobiDB-lite"/>
    </source>
</evidence>
<reference evidence="3" key="1">
    <citation type="submission" date="2016-10" db="EMBL/GenBank/DDBJ databases">
        <authorList>
            <person name="Varghese N."/>
            <person name="Submissions S."/>
        </authorList>
    </citation>
    <scope>NUCLEOTIDE SEQUENCE [LARGE SCALE GENOMIC DNA]</scope>
    <source>
        <strain evidence="3">DSM 45501</strain>
    </source>
</reference>
<dbReference type="AlphaFoldDB" id="A0A1I7B4D0"/>
<dbReference type="RefSeq" id="WP_245780248.1">
    <property type="nucleotide sequence ID" value="NZ_FPAT01000009.1"/>
</dbReference>
<dbReference type="PANTHER" id="PTHR40274">
    <property type="entry name" value="VIRGINIAMYCIN B LYASE"/>
    <property type="match status" value="1"/>
</dbReference>